<gene>
    <name evidence="3" type="ORF">QBC38DRAFT_520144</name>
</gene>
<dbReference type="AlphaFoldDB" id="A0AAN6YMY0"/>
<name>A0AAN6YMY0_9PEZI</name>
<reference evidence="3" key="2">
    <citation type="submission" date="2023-05" db="EMBL/GenBank/DDBJ databases">
        <authorList>
            <consortium name="Lawrence Berkeley National Laboratory"/>
            <person name="Steindorff A."/>
            <person name="Hensen N."/>
            <person name="Bonometti L."/>
            <person name="Westerberg I."/>
            <person name="Brannstrom I.O."/>
            <person name="Guillou S."/>
            <person name="Cros-Aarteil S."/>
            <person name="Calhoun S."/>
            <person name="Haridas S."/>
            <person name="Kuo A."/>
            <person name="Mondo S."/>
            <person name="Pangilinan J."/>
            <person name="Riley R."/>
            <person name="Labutti K."/>
            <person name="Andreopoulos B."/>
            <person name="Lipzen A."/>
            <person name="Chen C."/>
            <person name="Yanf M."/>
            <person name="Daum C."/>
            <person name="Ng V."/>
            <person name="Clum A."/>
            <person name="Ohm R."/>
            <person name="Martin F."/>
            <person name="Silar P."/>
            <person name="Natvig D."/>
            <person name="Lalanne C."/>
            <person name="Gautier V."/>
            <person name="Ament-Velasquez S.L."/>
            <person name="Kruys A."/>
            <person name="Hutchinson M.I."/>
            <person name="Powell A.J."/>
            <person name="Barry K."/>
            <person name="Miller A.N."/>
            <person name="Grigoriev I.V."/>
            <person name="Debuchy R."/>
            <person name="Gladieux P."/>
            <person name="Thoren M.H."/>
            <person name="Johannesson H."/>
        </authorList>
    </citation>
    <scope>NUCLEOTIDE SEQUENCE</scope>
    <source>
        <strain evidence="3">CBS 990.96</strain>
    </source>
</reference>
<feature type="domain" description="Rhodanese" evidence="2">
    <location>
        <begin position="45"/>
        <end position="148"/>
    </location>
</feature>
<evidence type="ECO:0000259" key="2">
    <source>
        <dbReference type="PROSITE" id="PS50206"/>
    </source>
</evidence>
<feature type="region of interest" description="Disordered" evidence="1">
    <location>
        <begin position="159"/>
        <end position="180"/>
    </location>
</feature>
<evidence type="ECO:0000256" key="1">
    <source>
        <dbReference type="SAM" id="MobiDB-lite"/>
    </source>
</evidence>
<sequence length="188" mass="21501">MMFSNLPPWHPSDHPAPRAKAKEITRENVLEHLNSTHAWNSHYYINGDFVIVDLRPAEKIFQRGRIDLSEVVPASPRLYDSMPQFYAWLKGRGFKTVIFYTGSSGLKAKIVAGWLADIIIEDNNTVMESCVMIGGIHGWVAAGGKYMDWMIEFDERFWEKQPEPEPEPEPEAKEDGGRGKRKCQCICM</sequence>
<protein>
    <recommendedName>
        <fullName evidence="2">Rhodanese domain-containing protein</fullName>
    </recommendedName>
</protein>
<dbReference type="PROSITE" id="PS50206">
    <property type="entry name" value="RHODANESE_3"/>
    <property type="match status" value="1"/>
</dbReference>
<dbReference type="EMBL" id="MU865486">
    <property type="protein sequence ID" value="KAK4222183.1"/>
    <property type="molecule type" value="Genomic_DNA"/>
</dbReference>
<accession>A0AAN6YMY0</accession>
<proteinExistence type="predicted"/>
<dbReference type="SUPFAM" id="SSF52821">
    <property type="entry name" value="Rhodanese/Cell cycle control phosphatase"/>
    <property type="match status" value="1"/>
</dbReference>
<evidence type="ECO:0000313" key="3">
    <source>
        <dbReference type="EMBL" id="KAK4222183.1"/>
    </source>
</evidence>
<dbReference type="InterPro" id="IPR001763">
    <property type="entry name" value="Rhodanese-like_dom"/>
</dbReference>
<organism evidence="3 4">
    <name type="scientific">Podospora fimiseda</name>
    <dbReference type="NCBI Taxonomy" id="252190"/>
    <lineage>
        <taxon>Eukaryota</taxon>
        <taxon>Fungi</taxon>
        <taxon>Dikarya</taxon>
        <taxon>Ascomycota</taxon>
        <taxon>Pezizomycotina</taxon>
        <taxon>Sordariomycetes</taxon>
        <taxon>Sordariomycetidae</taxon>
        <taxon>Sordariales</taxon>
        <taxon>Podosporaceae</taxon>
        <taxon>Podospora</taxon>
    </lineage>
</organism>
<reference evidence="3" key="1">
    <citation type="journal article" date="2023" name="Mol. Phylogenet. Evol.">
        <title>Genome-scale phylogeny and comparative genomics of the fungal order Sordariales.</title>
        <authorList>
            <person name="Hensen N."/>
            <person name="Bonometti L."/>
            <person name="Westerberg I."/>
            <person name="Brannstrom I.O."/>
            <person name="Guillou S."/>
            <person name="Cros-Aarteil S."/>
            <person name="Calhoun S."/>
            <person name="Haridas S."/>
            <person name="Kuo A."/>
            <person name="Mondo S."/>
            <person name="Pangilinan J."/>
            <person name="Riley R."/>
            <person name="LaButti K."/>
            <person name="Andreopoulos B."/>
            <person name="Lipzen A."/>
            <person name="Chen C."/>
            <person name="Yan M."/>
            <person name="Daum C."/>
            <person name="Ng V."/>
            <person name="Clum A."/>
            <person name="Steindorff A."/>
            <person name="Ohm R.A."/>
            <person name="Martin F."/>
            <person name="Silar P."/>
            <person name="Natvig D.O."/>
            <person name="Lalanne C."/>
            <person name="Gautier V."/>
            <person name="Ament-Velasquez S.L."/>
            <person name="Kruys A."/>
            <person name="Hutchinson M.I."/>
            <person name="Powell A.J."/>
            <person name="Barry K."/>
            <person name="Miller A.N."/>
            <person name="Grigoriev I.V."/>
            <person name="Debuchy R."/>
            <person name="Gladieux P."/>
            <person name="Hiltunen Thoren M."/>
            <person name="Johannesson H."/>
        </authorList>
    </citation>
    <scope>NUCLEOTIDE SEQUENCE</scope>
    <source>
        <strain evidence="3">CBS 990.96</strain>
    </source>
</reference>
<comment type="caution">
    <text evidence="3">The sequence shown here is derived from an EMBL/GenBank/DDBJ whole genome shotgun (WGS) entry which is preliminary data.</text>
</comment>
<dbReference type="InterPro" id="IPR036873">
    <property type="entry name" value="Rhodanese-like_dom_sf"/>
</dbReference>
<dbReference type="Gene3D" id="3.40.250.10">
    <property type="entry name" value="Rhodanese-like domain"/>
    <property type="match status" value="1"/>
</dbReference>
<evidence type="ECO:0000313" key="4">
    <source>
        <dbReference type="Proteomes" id="UP001301958"/>
    </source>
</evidence>
<keyword evidence="4" id="KW-1185">Reference proteome</keyword>
<dbReference type="Proteomes" id="UP001301958">
    <property type="component" value="Unassembled WGS sequence"/>
</dbReference>